<keyword evidence="2 5" id="KW-0547">Nucleotide-binding</keyword>
<evidence type="ECO:0008006" key="12">
    <source>
        <dbReference type="Google" id="ProtNLM"/>
    </source>
</evidence>
<dbReference type="PRINTS" id="PR00318">
    <property type="entry name" value="GPROTEINA"/>
</dbReference>
<evidence type="ECO:0000313" key="10">
    <source>
        <dbReference type="Proteomes" id="UP000039324"/>
    </source>
</evidence>
<evidence type="ECO:0000256" key="2">
    <source>
        <dbReference type="ARBA" id="ARBA00022741"/>
    </source>
</evidence>
<evidence type="ECO:0000256" key="4">
    <source>
        <dbReference type="ARBA" id="ARBA00023224"/>
    </source>
</evidence>
<dbReference type="GO" id="GO:0005525">
    <property type="term" value="F:GTP binding"/>
    <property type="evidence" value="ECO:0007669"/>
    <property type="project" value="UniProtKB-KW"/>
</dbReference>
<feature type="binding site" evidence="5">
    <location>
        <begin position="173"/>
        <end position="174"/>
    </location>
    <ligand>
        <name>GTP</name>
        <dbReference type="ChEBI" id="CHEBI:37565"/>
    </ligand>
</feature>
<feature type="region of interest" description="Disordered" evidence="7">
    <location>
        <begin position="378"/>
        <end position="398"/>
    </location>
</feature>
<dbReference type="Pfam" id="PF00503">
    <property type="entry name" value="G-alpha"/>
    <property type="match status" value="1"/>
</dbReference>
<evidence type="ECO:0000313" key="11">
    <source>
        <dbReference type="Proteomes" id="UP000290189"/>
    </source>
</evidence>
<dbReference type="EMBL" id="CDSF01000076">
    <property type="protein sequence ID" value="CEO96680.1"/>
    <property type="molecule type" value="Genomic_DNA"/>
</dbReference>
<geneLocation type="mitochondrion" evidence="9"/>
<evidence type="ECO:0000256" key="3">
    <source>
        <dbReference type="ARBA" id="ARBA00023134"/>
    </source>
</evidence>
<dbReference type="SMART" id="SM00275">
    <property type="entry name" value="G_alpha"/>
    <property type="match status" value="1"/>
</dbReference>
<evidence type="ECO:0000256" key="1">
    <source>
        <dbReference type="ARBA" id="ARBA00022723"/>
    </source>
</evidence>
<dbReference type="SUPFAM" id="SSF47895">
    <property type="entry name" value="Transducin (alpha subunit), insertion domain"/>
    <property type="match status" value="1"/>
</dbReference>
<dbReference type="Proteomes" id="UP000039324">
    <property type="component" value="Unassembled WGS sequence"/>
</dbReference>
<keyword evidence="1 6" id="KW-0479">Metal-binding</keyword>
<organism evidence="8 10">
    <name type="scientific">Plasmodiophora brassicae</name>
    <name type="common">Clubroot disease agent</name>
    <dbReference type="NCBI Taxonomy" id="37360"/>
    <lineage>
        <taxon>Eukaryota</taxon>
        <taxon>Sar</taxon>
        <taxon>Rhizaria</taxon>
        <taxon>Endomyxa</taxon>
        <taxon>Phytomyxea</taxon>
        <taxon>Plasmodiophorida</taxon>
        <taxon>Plasmodiophoridae</taxon>
        <taxon>Plasmodiophora</taxon>
    </lineage>
</organism>
<evidence type="ECO:0000256" key="6">
    <source>
        <dbReference type="PIRSR" id="PIRSR601019-2"/>
    </source>
</evidence>
<keyword evidence="10" id="KW-1185">Reference proteome</keyword>
<dbReference type="OrthoDB" id="5817230at2759"/>
<evidence type="ECO:0000313" key="8">
    <source>
        <dbReference type="EMBL" id="CEO96680.1"/>
    </source>
</evidence>
<protein>
    <recommendedName>
        <fullName evidence="12">G domain-containing protein</fullName>
    </recommendedName>
</protein>
<dbReference type="GO" id="GO:0046872">
    <property type="term" value="F:metal ion binding"/>
    <property type="evidence" value="ECO:0007669"/>
    <property type="project" value="UniProtKB-KW"/>
</dbReference>
<feature type="binding site" evidence="5">
    <location>
        <position position="350"/>
    </location>
    <ligand>
        <name>GTP</name>
        <dbReference type="ChEBI" id="CHEBI:37565"/>
    </ligand>
</feature>
<feature type="binding site" evidence="6">
    <location>
        <position position="65"/>
    </location>
    <ligand>
        <name>Mg(2+)</name>
        <dbReference type="ChEBI" id="CHEBI:18420"/>
    </ligand>
</feature>
<feature type="binding site" evidence="6">
    <location>
        <position position="204"/>
    </location>
    <ligand>
        <name>Mg(2+)</name>
        <dbReference type="ChEBI" id="CHEBI:18420"/>
    </ligand>
</feature>
<keyword evidence="6" id="KW-0460">Magnesium</keyword>
<dbReference type="STRING" id="37360.A0A0G4IND6"/>
<sequence>MTALFKSFISTSSRKSTSAAPTKRLSAATRATTPSVVVRRLPPTSPTTPVSGRVVVLGCGGSGKTTLFRQMSAQSWTSLDLQSMTTVIHGIIAIAIKTLVSGAARLHAQRPDLGTAIMSGTPVARSANYVMTQLRDDDVLGSRAARHIARLWADPAIRRTFDLRVRFGINVPDSTPYFLSRIGAIADPSYVPSSQDCLYGVVRSTGIQESTMPTSFGSVVQIIDVGGRRHERRKWSKVMHDVLAVVYVVSIGDFDAVCEEDGVTNRLMESLAVFEHIARTQPVPIVLVLTKTDQLQAALNRTRVTDLFPSYHGDPRDVNRAVAFFKALFLSKITRPGPICQHCTVLQCNATDRQSTAASVRTIRDIVDRQVAIRNENAALSRSSSSSSRAWRPSSRGA</sequence>
<dbReference type="PANTHER" id="PTHR10218">
    <property type="entry name" value="GTP-BINDING PROTEIN ALPHA SUBUNIT"/>
    <property type="match status" value="1"/>
</dbReference>
<reference evidence="9 11" key="2">
    <citation type="submission" date="2018-03" db="EMBL/GenBank/DDBJ databases">
        <authorList>
            <person name="Fogelqvist J."/>
        </authorList>
    </citation>
    <scope>NUCLEOTIDE SEQUENCE [LARGE SCALE GENOMIC DNA]</scope>
</reference>
<proteinExistence type="predicted"/>
<dbReference type="InterPro" id="IPR011025">
    <property type="entry name" value="GproteinA_insert"/>
</dbReference>
<dbReference type="GO" id="GO:0007188">
    <property type="term" value="P:adenylate cyclase-modulating G protein-coupled receptor signaling pathway"/>
    <property type="evidence" value="ECO:0007669"/>
    <property type="project" value="TreeGrafter"/>
</dbReference>
<dbReference type="GO" id="GO:0003924">
    <property type="term" value="F:GTPase activity"/>
    <property type="evidence" value="ECO:0007669"/>
    <property type="project" value="InterPro"/>
</dbReference>
<dbReference type="SUPFAM" id="SSF52540">
    <property type="entry name" value="P-loop containing nucleoside triphosphate hydrolases"/>
    <property type="match status" value="1"/>
</dbReference>
<accession>A0A0G4IND6</accession>
<dbReference type="Gene3D" id="1.10.400.10">
    <property type="entry name" value="GI Alpha 1, domain 2-like"/>
    <property type="match status" value="1"/>
</dbReference>
<reference evidence="8 10" key="1">
    <citation type="submission" date="2015-02" db="EMBL/GenBank/DDBJ databases">
        <authorList>
            <person name="Chooi Y.-H."/>
        </authorList>
    </citation>
    <scope>NUCLEOTIDE SEQUENCE [LARGE SCALE GENOMIC DNA]</scope>
    <source>
        <strain evidence="8">E3</strain>
    </source>
</reference>
<dbReference type="GO" id="GO:0005834">
    <property type="term" value="C:heterotrimeric G-protein complex"/>
    <property type="evidence" value="ECO:0007669"/>
    <property type="project" value="TreeGrafter"/>
</dbReference>
<dbReference type="FunFam" id="3.40.50.300:FF:000692">
    <property type="entry name" value="Guanine nucleotide-binding protein subunit alpha"/>
    <property type="match status" value="1"/>
</dbReference>
<evidence type="ECO:0000313" key="9">
    <source>
        <dbReference type="EMBL" id="SPQ95344.1"/>
    </source>
</evidence>
<dbReference type="InterPro" id="IPR001019">
    <property type="entry name" value="Gprotein_alpha_su"/>
</dbReference>
<dbReference type="GO" id="GO:0005737">
    <property type="term" value="C:cytoplasm"/>
    <property type="evidence" value="ECO:0007669"/>
    <property type="project" value="TreeGrafter"/>
</dbReference>
<dbReference type="PANTHER" id="PTHR10218:SF302">
    <property type="entry name" value="GUANINE NUCLEOTIDE-BINDING PROTEIN ALPHA-5 SUBUNIT"/>
    <property type="match status" value="1"/>
</dbReference>
<keyword evidence="9" id="KW-0496">Mitochondrion</keyword>
<dbReference type="Proteomes" id="UP000290189">
    <property type="component" value="Unassembled WGS sequence"/>
</dbReference>
<keyword evidence="3 5" id="KW-0342">GTP-binding</keyword>
<dbReference type="AlphaFoldDB" id="A0A0G4IND6"/>
<keyword evidence="4" id="KW-0807">Transducer</keyword>
<dbReference type="InterPro" id="IPR027417">
    <property type="entry name" value="P-loop_NTPase"/>
</dbReference>
<gene>
    <name evidence="8" type="ORF">PBRA_005284</name>
    <name evidence="9" type="ORF">PLBR_LOCUS2559</name>
</gene>
<evidence type="ECO:0000256" key="7">
    <source>
        <dbReference type="SAM" id="MobiDB-lite"/>
    </source>
</evidence>
<evidence type="ECO:0000256" key="5">
    <source>
        <dbReference type="PIRSR" id="PIRSR601019-1"/>
    </source>
</evidence>
<dbReference type="GO" id="GO:0031683">
    <property type="term" value="F:G-protein beta/gamma-subunit complex binding"/>
    <property type="evidence" value="ECO:0007669"/>
    <property type="project" value="InterPro"/>
</dbReference>
<dbReference type="Gene3D" id="3.40.50.300">
    <property type="entry name" value="P-loop containing nucleotide triphosphate hydrolases"/>
    <property type="match status" value="1"/>
</dbReference>
<dbReference type="EMBL" id="OVEO01000004">
    <property type="protein sequence ID" value="SPQ95344.1"/>
    <property type="molecule type" value="Genomic_DNA"/>
</dbReference>
<dbReference type="GO" id="GO:0001664">
    <property type="term" value="F:G protein-coupled receptor binding"/>
    <property type="evidence" value="ECO:0007669"/>
    <property type="project" value="TreeGrafter"/>
</dbReference>
<name>A0A0G4IND6_PLABS</name>